<reference evidence="4 5" key="1">
    <citation type="submission" date="2019-09" db="EMBL/GenBank/DDBJ databases">
        <title>Draft genome of the ectomycorrhizal ascomycete Sphaerosporella brunnea.</title>
        <authorList>
            <consortium name="DOE Joint Genome Institute"/>
            <person name="Benucci G.M."/>
            <person name="Marozzi G."/>
            <person name="Antonielli L."/>
            <person name="Sanchez S."/>
            <person name="Marco P."/>
            <person name="Wang X."/>
            <person name="Falini L.B."/>
            <person name="Barry K."/>
            <person name="Haridas S."/>
            <person name="Lipzen A."/>
            <person name="Labutti K."/>
            <person name="Grigoriev I.V."/>
            <person name="Murat C."/>
            <person name="Martin F."/>
            <person name="Albertini E."/>
            <person name="Donnini D."/>
            <person name="Bonito G."/>
        </authorList>
    </citation>
    <scope>NUCLEOTIDE SEQUENCE [LARGE SCALE GENOMIC DNA]</scope>
    <source>
        <strain evidence="4 5">Sb_GMNB300</strain>
    </source>
</reference>
<organism evidence="4 5">
    <name type="scientific">Sphaerosporella brunnea</name>
    <dbReference type="NCBI Taxonomy" id="1250544"/>
    <lineage>
        <taxon>Eukaryota</taxon>
        <taxon>Fungi</taxon>
        <taxon>Dikarya</taxon>
        <taxon>Ascomycota</taxon>
        <taxon>Pezizomycotina</taxon>
        <taxon>Pezizomycetes</taxon>
        <taxon>Pezizales</taxon>
        <taxon>Pyronemataceae</taxon>
        <taxon>Sphaerosporella</taxon>
    </lineage>
</organism>
<dbReference type="InterPro" id="IPR001452">
    <property type="entry name" value="SH3_domain"/>
</dbReference>
<dbReference type="OrthoDB" id="10255964at2759"/>
<feature type="domain" description="SH3" evidence="3">
    <location>
        <begin position="49"/>
        <end position="101"/>
    </location>
</feature>
<feature type="non-terminal residue" evidence="4">
    <location>
        <position position="101"/>
    </location>
</feature>
<proteinExistence type="predicted"/>
<dbReference type="InterPro" id="IPR036028">
    <property type="entry name" value="SH3-like_dom_sf"/>
</dbReference>
<name>A0A5J5ENL7_9PEZI</name>
<dbReference type="Proteomes" id="UP000326924">
    <property type="component" value="Unassembled WGS sequence"/>
</dbReference>
<evidence type="ECO:0000313" key="5">
    <source>
        <dbReference type="Proteomes" id="UP000326924"/>
    </source>
</evidence>
<protein>
    <recommendedName>
        <fullName evidence="3">SH3 domain-containing protein</fullName>
    </recommendedName>
</protein>
<evidence type="ECO:0000256" key="2">
    <source>
        <dbReference type="PROSITE-ProRule" id="PRU00192"/>
    </source>
</evidence>
<dbReference type="InParanoid" id="A0A5J5ENL7"/>
<dbReference type="AlphaFoldDB" id="A0A5J5ENL7"/>
<dbReference type="Pfam" id="PF07653">
    <property type="entry name" value="SH3_2"/>
    <property type="match status" value="1"/>
</dbReference>
<dbReference type="SUPFAM" id="SSF50044">
    <property type="entry name" value="SH3-domain"/>
    <property type="match status" value="1"/>
</dbReference>
<evidence type="ECO:0000259" key="3">
    <source>
        <dbReference type="PROSITE" id="PS50002"/>
    </source>
</evidence>
<gene>
    <name evidence="4" type="ORF">FN846DRAFT_1023733</name>
</gene>
<comment type="caution">
    <text evidence="4">The sequence shown here is derived from an EMBL/GenBank/DDBJ whole genome shotgun (WGS) entry which is preliminary data.</text>
</comment>
<accession>A0A5J5ENL7</accession>
<keyword evidence="5" id="KW-1185">Reference proteome</keyword>
<dbReference type="Gene3D" id="2.30.30.40">
    <property type="entry name" value="SH3 Domains"/>
    <property type="match status" value="1"/>
</dbReference>
<evidence type="ECO:0000256" key="1">
    <source>
        <dbReference type="ARBA" id="ARBA00022443"/>
    </source>
</evidence>
<keyword evidence="1 2" id="KW-0728">SH3 domain</keyword>
<dbReference type="CDD" id="cd00174">
    <property type="entry name" value="SH3"/>
    <property type="match status" value="1"/>
</dbReference>
<sequence>MTSALNNSLFQASLQRLMAELEYLHTNDMISDEAHATIHQSLATTRNKLKIAKYVVTCTFTHEKKGAAELHVDKGQVLEVLYDENKDWYMGRVRGGDGVIG</sequence>
<dbReference type="PROSITE" id="PS50002">
    <property type="entry name" value="SH3"/>
    <property type="match status" value="1"/>
</dbReference>
<dbReference type="EMBL" id="VXIS01000201">
    <property type="protein sequence ID" value="KAA8897233.1"/>
    <property type="molecule type" value="Genomic_DNA"/>
</dbReference>
<evidence type="ECO:0000313" key="4">
    <source>
        <dbReference type="EMBL" id="KAA8897233.1"/>
    </source>
</evidence>